<sequence length="154" mass="14537">MPALRRATASVLCATAVLLAAVGPAPAQAQSEASVGVSMLPVASVVGGASVAGAAASAVVAVPAALLVSGAVLTVKVVQVSARGTVYVLERASDGATASVQLAGAAASGLGLSVGATVVTTVIASGVVLSAAGEALCFIPNAVGRALLYDEKLG</sequence>
<keyword evidence="4" id="KW-1185">Reference proteome</keyword>
<feature type="chain" id="PRO_5015657762" evidence="2">
    <location>
        <begin position="30"/>
        <end position="154"/>
    </location>
</feature>
<dbReference type="AlphaFoldDB" id="A0A2S0MJD4"/>
<evidence type="ECO:0000313" key="3">
    <source>
        <dbReference type="EMBL" id="AVO35995.1"/>
    </source>
</evidence>
<keyword evidence="1" id="KW-0812">Transmembrane</keyword>
<dbReference type="EMBL" id="CP027666">
    <property type="protein sequence ID" value="AVO35995.1"/>
    <property type="molecule type" value="Genomic_DNA"/>
</dbReference>
<accession>A0A2S0MJD4</accession>
<feature type="signal peptide" evidence="2">
    <location>
        <begin position="1"/>
        <end position="29"/>
    </location>
</feature>
<keyword evidence="1" id="KW-0472">Membrane</keyword>
<dbReference type="Proteomes" id="UP000239709">
    <property type="component" value="Chromosome"/>
</dbReference>
<dbReference type="OrthoDB" id="5986644at2"/>
<proteinExistence type="predicted"/>
<feature type="transmembrane region" description="Helical" evidence="1">
    <location>
        <begin position="45"/>
        <end position="73"/>
    </location>
</feature>
<reference evidence="3 4" key="1">
    <citation type="submission" date="2018-03" db="EMBL/GenBank/DDBJ databases">
        <title>Genome sequencing of Ottowia sp.</title>
        <authorList>
            <person name="Kim S.-J."/>
            <person name="Heo J."/>
            <person name="Kwon S.-W."/>
        </authorList>
    </citation>
    <scope>NUCLEOTIDE SEQUENCE [LARGE SCALE GENOMIC DNA]</scope>
    <source>
        <strain evidence="3 4">KADR8-3</strain>
    </source>
</reference>
<gene>
    <name evidence="3" type="ORF">C6570_05750</name>
</gene>
<keyword evidence="1" id="KW-1133">Transmembrane helix</keyword>
<evidence type="ECO:0000313" key="4">
    <source>
        <dbReference type="Proteomes" id="UP000239709"/>
    </source>
</evidence>
<evidence type="ECO:0000256" key="1">
    <source>
        <dbReference type="SAM" id="Phobius"/>
    </source>
</evidence>
<keyword evidence="2" id="KW-0732">Signal</keyword>
<evidence type="ECO:0000256" key="2">
    <source>
        <dbReference type="SAM" id="SignalP"/>
    </source>
</evidence>
<protein>
    <submittedName>
        <fullName evidence="3">Uncharacterized protein</fullName>
    </submittedName>
</protein>
<name>A0A2S0MJD4_9BURK</name>
<dbReference type="KEGG" id="otk:C6570_05750"/>
<organism evidence="3 4">
    <name type="scientific">Ottowia oryzae</name>
    <dbReference type="NCBI Taxonomy" id="2109914"/>
    <lineage>
        <taxon>Bacteria</taxon>
        <taxon>Pseudomonadati</taxon>
        <taxon>Pseudomonadota</taxon>
        <taxon>Betaproteobacteria</taxon>
        <taxon>Burkholderiales</taxon>
        <taxon>Comamonadaceae</taxon>
        <taxon>Ottowia</taxon>
    </lineage>
</organism>